<dbReference type="EMBL" id="BAAATM010000022">
    <property type="protein sequence ID" value="GAA2554831.1"/>
    <property type="molecule type" value="Genomic_DNA"/>
</dbReference>
<proteinExistence type="predicted"/>
<gene>
    <name evidence="1" type="ORF">GCM10010423_65010</name>
</gene>
<accession>A0ABN3P6K8</accession>
<keyword evidence="2" id="KW-1185">Reference proteome</keyword>
<protein>
    <submittedName>
        <fullName evidence="1">Uncharacterized protein</fullName>
    </submittedName>
</protein>
<evidence type="ECO:0000313" key="2">
    <source>
        <dbReference type="Proteomes" id="UP001501095"/>
    </source>
</evidence>
<reference evidence="1 2" key="1">
    <citation type="journal article" date="2019" name="Int. J. Syst. Evol. Microbiol.">
        <title>The Global Catalogue of Microorganisms (GCM) 10K type strain sequencing project: providing services to taxonomists for standard genome sequencing and annotation.</title>
        <authorList>
            <consortium name="The Broad Institute Genomics Platform"/>
            <consortium name="The Broad Institute Genome Sequencing Center for Infectious Disease"/>
            <person name="Wu L."/>
            <person name="Ma J."/>
        </authorList>
    </citation>
    <scope>NUCLEOTIDE SEQUENCE [LARGE SCALE GENOMIC DNA]</scope>
    <source>
        <strain evidence="1 2">JCM 6924</strain>
    </source>
</reference>
<organism evidence="1 2">
    <name type="scientific">Streptomyces levis</name>
    <dbReference type="NCBI Taxonomy" id="285566"/>
    <lineage>
        <taxon>Bacteria</taxon>
        <taxon>Bacillati</taxon>
        <taxon>Actinomycetota</taxon>
        <taxon>Actinomycetes</taxon>
        <taxon>Kitasatosporales</taxon>
        <taxon>Streptomycetaceae</taxon>
        <taxon>Streptomyces</taxon>
    </lineage>
</organism>
<evidence type="ECO:0000313" key="1">
    <source>
        <dbReference type="EMBL" id="GAA2554831.1"/>
    </source>
</evidence>
<comment type="caution">
    <text evidence="1">The sequence shown here is derived from an EMBL/GenBank/DDBJ whole genome shotgun (WGS) entry which is preliminary data.</text>
</comment>
<sequence length="83" mass="9609">MGKRRIIIRRTRRPNLTVHKFPQHSHGAGREVEYSCAWCFFPKSRPDERCGKCARFGATQRKQSEISQVFLEPDPAKIPLKNG</sequence>
<name>A0ABN3P6K8_9ACTN</name>
<dbReference type="Proteomes" id="UP001501095">
    <property type="component" value="Unassembled WGS sequence"/>
</dbReference>